<dbReference type="RefSeq" id="WP_071923186.1">
    <property type="nucleotide sequence ID" value="NZ_JACIEN010000006.1"/>
</dbReference>
<sequence length="57" mass="6018">MTAVATARVASRAEAFKVALLAFVLGTGLVFVTGFAHPDTIHDAAHDTRHALSFPCH</sequence>
<dbReference type="InterPro" id="IPR012667">
    <property type="entry name" value="CbtB_put"/>
</dbReference>
<dbReference type="AlphaFoldDB" id="A0A840C218"/>
<name>A0A840C218_9HYPH</name>
<evidence type="ECO:0000313" key="1">
    <source>
        <dbReference type="EMBL" id="MBB4019230.1"/>
    </source>
</evidence>
<accession>A0A840C218</accession>
<dbReference type="NCBIfam" id="TIGR02459">
    <property type="entry name" value="CbtB"/>
    <property type="match status" value="1"/>
</dbReference>
<dbReference type="Pfam" id="PF09489">
    <property type="entry name" value="CbtB"/>
    <property type="match status" value="1"/>
</dbReference>
<organism evidence="1 2">
    <name type="scientific">Chelatococcus caeni</name>
    <dbReference type="NCBI Taxonomy" id="1348468"/>
    <lineage>
        <taxon>Bacteria</taxon>
        <taxon>Pseudomonadati</taxon>
        <taxon>Pseudomonadota</taxon>
        <taxon>Alphaproteobacteria</taxon>
        <taxon>Hyphomicrobiales</taxon>
        <taxon>Chelatococcaceae</taxon>
        <taxon>Chelatococcus</taxon>
    </lineage>
</organism>
<evidence type="ECO:0000313" key="2">
    <source>
        <dbReference type="Proteomes" id="UP000577362"/>
    </source>
</evidence>
<dbReference type="EMBL" id="JACIEN010000006">
    <property type="protein sequence ID" value="MBB4019230.1"/>
    <property type="molecule type" value="Genomic_DNA"/>
</dbReference>
<proteinExistence type="predicted"/>
<reference evidence="1 2" key="1">
    <citation type="submission" date="2020-08" db="EMBL/GenBank/DDBJ databases">
        <title>Genomic Encyclopedia of Type Strains, Phase IV (KMG-IV): sequencing the most valuable type-strain genomes for metagenomic binning, comparative biology and taxonomic classification.</title>
        <authorList>
            <person name="Goeker M."/>
        </authorList>
    </citation>
    <scope>NUCLEOTIDE SEQUENCE [LARGE SCALE GENOMIC DNA]</scope>
    <source>
        <strain evidence="1 2">DSM 103737</strain>
    </source>
</reference>
<gene>
    <name evidence="1" type="ORF">GGR16_004277</name>
</gene>
<dbReference type="Proteomes" id="UP000577362">
    <property type="component" value="Unassembled WGS sequence"/>
</dbReference>
<protein>
    <submittedName>
        <fullName evidence="1">Cobalt transporter subunit CbtB</fullName>
    </submittedName>
</protein>
<keyword evidence="2" id="KW-1185">Reference proteome</keyword>
<comment type="caution">
    <text evidence="1">The sequence shown here is derived from an EMBL/GenBank/DDBJ whole genome shotgun (WGS) entry which is preliminary data.</text>
</comment>